<feature type="transmembrane region" description="Helical" evidence="6">
    <location>
        <begin position="22"/>
        <end position="41"/>
    </location>
</feature>
<evidence type="ECO:0000256" key="5">
    <source>
        <dbReference type="ARBA" id="ARBA00023136"/>
    </source>
</evidence>
<comment type="subcellular location">
    <subcellularLocation>
        <location evidence="1">Cell membrane</location>
        <topology evidence="1">Multi-pass membrane protein</topology>
    </subcellularLocation>
</comment>
<dbReference type="EMBL" id="CAIIXF020000009">
    <property type="protein sequence ID" value="CAH1793842.1"/>
    <property type="molecule type" value="Genomic_DNA"/>
</dbReference>
<dbReference type="OrthoDB" id="6666987at2759"/>
<protein>
    <recommendedName>
        <fullName evidence="7">G-protein coupled receptors family 1 profile domain-containing protein</fullName>
    </recommendedName>
</protein>
<evidence type="ECO:0000256" key="6">
    <source>
        <dbReference type="SAM" id="Phobius"/>
    </source>
</evidence>
<dbReference type="Proteomes" id="UP000749559">
    <property type="component" value="Unassembled WGS sequence"/>
</dbReference>
<dbReference type="CDD" id="cd00637">
    <property type="entry name" value="7tm_classA_rhodopsin-like"/>
    <property type="match status" value="1"/>
</dbReference>
<comment type="caution">
    <text evidence="8">The sequence shown here is derived from an EMBL/GenBank/DDBJ whole genome shotgun (WGS) entry which is preliminary data.</text>
</comment>
<keyword evidence="4 6" id="KW-1133">Transmembrane helix</keyword>
<sequence length="254" mass="28364">KDQCSVLNTLHRIHNSAILNPLIYGSLALTAILYGKIFWIAKKKQTQILAQIQAVDHAKAVAYKRSFKILKTVVIILGLFILSWIPLLFVRMVLTRTNLDANAIILLTNITFKILLIKSIFNPMIFCEKDRQLRMAALKLLGLQQENVEMLFTSNATSSERDPRLAHVNEAFTGAVDTGREHRDTEASTSKIGDVGIGNVFNSTDMPQVPGYIRENSGVSTDTSTVDFKMKDVTHPNSLPVNTQETFDINLAHI</sequence>
<keyword evidence="3 6" id="KW-0812">Transmembrane</keyword>
<feature type="transmembrane region" description="Helical" evidence="6">
    <location>
        <begin position="69"/>
        <end position="89"/>
    </location>
</feature>
<evidence type="ECO:0000256" key="4">
    <source>
        <dbReference type="ARBA" id="ARBA00022989"/>
    </source>
</evidence>
<evidence type="ECO:0000313" key="8">
    <source>
        <dbReference type="EMBL" id="CAH1793842.1"/>
    </source>
</evidence>
<proteinExistence type="predicted"/>
<dbReference type="PANTHER" id="PTHR22750">
    <property type="entry name" value="G-PROTEIN COUPLED RECEPTOR"/>
    <property type="match status" value="1"/>
</dbReference>
<name>A0A8S4PQA2_OWEFU</name>
<dbReference type="SUPFAM" id="SSF81321">
    <property type="entry name" value="Family A G protein-coupled receptor-like"/>
    <property type="match status" value="1"/>
</dbReference>
<dbReference type="AlphaFoldDB" id="A0A8S4PQA2"/>
<keyword evidence="5 6" id="KW-0472">Membrane</keyword>
<dbReference type="Pfam" id="PF00001">
    <property type="entry name" value="7tm_1"/>
    <property type="match status" value="1"/>
</dbReference>
<dbReference type="GO" id="GO:0004930">
    <property type="term" value="F:G protein-coupled receptor activity"/>
    <property type="evidence" value="ECO:0007669"/>
    <property type="project" value="InterPro"/>
</dbReference>
<evidence type="ECO:0000256" key="1">
    <source>
        <dbReference type="ARBA" id="ARBA00004651"/>
    </source>
</evidence>
<reference evidence="8" key="1">
    <citation type="submission" date="2022-03" db="EMBL/GenBank/DDBJ databases">
        <authorList>
            <person name="Martin C."/>
        </authorList>
    </citation>
    <scope>NUCLEOTIDE SEQUENCE</scope>
</reference>
<dbReference type="GO" id="GO:0005886">
    <property type="term" value="C:plasma membrane"/>
    <property type="evidence" value="ECO:0007669"/>
    <property type="project" value="UniProtKB-SubCell"/>
</dbReference>
<evidence type="ECO:0000313" key="9">
    <source>
        <dbReference type="Proteomes" id="UP000749559"/>
    </source>
</evidence>
<keyword evidence="9" id="KW-1185">Reference proteome</keyword>
<evidence type="ECO:0000256" key="2">
    <source>
        <dbReference type="ARBA" id="ARBA00022475"/>
    </source>
</evidence>
<dbReference type="InterPro" id="IPR000276">
    <property type="entry name" value="GPCR_Rhodpsn"/>
</dbReference>
<feature type="domain" description="G-protein coupled receptors family 1 profile" evidence="7">
    <location>
        <begin position="1"/>
        <end position="126"/>
    </location>
</feature>
<keyword evidence="2" id="KW-1003">Cell membrane</keyword>
<gene>
    <name evidence="8" type="ORF">OFUS_LOCUS18642</name>
</gene>
<evidence type="ECO:0000256" key="3">
    <source>
        <dbReference type="ARBA" id="ARBA00022692"/>
    </source>
</evidence>
<accession>A0A8S4PQA2</accession>
<dbReference type="InterPro" id="IPR017452">
    <property type="entry name" value="GPCR_Rhodpsn_7TM"/>
</dbReference>
<feature type="non-terminal residue" evidence="8">
    <location>
        <position position="1"/>
    </location>
</feature>
<feature type="transmembrane region" description="Helical" evidence="6">
    <location>
        <begin position="101"/>
        <end position="121"/>
    </location>
</feature>
<evidence type="ECO:0000259" key="7">
    <source>
        <dbReference type="PROSITE" id="PS50262"/>
    </source>
</evidence>
<dbReference type="PROSITE" id="PS50262">
    <property type="entry name" value="G_PROTEIN_RECEP_F1_2"/>
    <property type="match status" value="1"/>
</dbReference>
<dbReference type="Gene3D" id="1.20.1070.10">
    <property type="entry name" value="Rhodopsin 7-helix transmembrane proteins"/>
    <property type="match status" value="1"/>
</dbReference>
<organism evidence="8 9">
    <name type="scientific">Owenia fusiformis</name>
    <name type="common">Polychaete worm</name>
    <dbReference type="NCBI Taxonomy" id="6347"/>
    <lineage>
        <taxon>Eukaryota</taxon>
        <taxon>Metazoa</taxon>
        <taxon>Spiralia</taxon>
        <taxon>Lophotrochozoa</taxon>
        <taxon>Annelida</taxon>
        <taxon>Polychaeta</taxon>
        <taxon>Sedentaria</taxon>
        <taxon>Canalipalpata</taxon>
        <taxon>Sabellida</taxon>
        <taxon>Oweniida</taxon>
        <taxon>Oweniidae</taxon>
        <taxon>Owenia</taxon>
    </lineage>
</organism>